<keyword evidence="2" id="KW-1185">Reference proteome</keyword>
<dbReference type="Proteomes" id="UP000828941">
    <property type="component" value="Chromosome 12"/>
</dbReference>
<dbReference type="EMBL" id="CM039437">
    <property type="protein sequence ID" value="KAI4306076.1"/>
    <property type="molecule type" value="Genomic_DNA"/>
</dbReference>
<organism evidence="1 2">
    <name type="scientific">Bauhinia variegata</name>
    <name type="common">Purple orchid tree</name>
    <name type="synonym">Phanera variegata</name>
    <dbReference type="NCBI Taxonomy" id="167791"/>
    <lineage>
        <taxon>Eukaryota</taxon>
        <taxon>Viridiplantae</taxon>
        <taxon>Streptophyta</taxon>
        <taxon>Embryophyta</taxon>
        <taxon>Tracheophyta</taxon>
        <taxon>Spermatophyta</taxon>
        <taxon>Magnoliopsida</taxon>
        <taxon>eudicotyledons</taxon>
        <taxon>Gunneridae</taxon>
        <taxon>Pentapetalae</taxon>
        <taxon>rosids</taxon>
        <taxon>fabids</taxon>
        <taxon>Fabales</taxon>
        <taxon>Fabaceae</taxon>
        <taxon>Cercidoideae</taxon>
        <taxon>Cercideae</taxon>
        <taxon>Bauhiniinae</taxon>
        <taxon>Bauhinia</taxon>
    </lineage>
</organism>
<gene>
    <name evidence="1" type="ORF">L6164_029385</name>
</gene>
<comment type="caution">
    <text evidence="1">The sequence shown here is derived from an EMBL/GenBank/DDBJ whole genome shotgun (WGS) entry which is preliminary data.</text>
</comment>
<protein>
    <submittedName>
        <fullName evidence="1">Uncharacterized protein</fullName>
    </submittedName>
</protein>
<accession>A0ACB9L9H5</accession>
<evidence type="ECO:0000313" key="1">
    <source>
        <dbReference type="EMBL" id="KAI4306076.1"/>
    </source>
</evidence>
<reference evidence="1 2" key="1">
    <citation type="journal article" date="2022" name="DNA Res.">
        <title>Chromosomal-level genome assembly of the orchid tree Bauhinia variegata (Leguminosae; Cercidoideae) supports the allotetraploid origin hypothesis of Bauhinia.</title>
        <authorList>
            <person name="Zhong Y."/>
            <person name="Chen Y."/>
            <person name="Zheng D."/>
            <person name="Pang J."/>
            <person name="Liu Y."/>
            <person name="Luo S."/>
            <person name="Meng S."/>
            <person name="Qian L."/>
            <person name="Wei D."/>
            <person name="Dai S."/>
            <person name="Zhou R."/>
        </authorList>
    </citation>
    <scope>NUCLEOTIDE SEQUENCE [LARGE SCALE GENOMIC DNA]</scope>
    <source>
        <strain evidence="1">BV-YZ2020</strain>
    </source>
</reference>
<evidence type="ECO:0000313" key="2">
    <source>
        <dbReference type="Proteomes" id="UP000828941"/>
    </source>
</evidence>
<proteinExistence type="predicted"/>
<sequence length="167" mass="18964">MVSLEDGKSTKRLAIFLKPCFGSINQSSGVPNIPTISQIFSHKNQDWHPNLNFKGWKNPQKKWFEWVNHMAGDNALMWNQTGICDAILSSLCRIACNQDLILGLVEYWCPETNTFIFPWGEATITHRVAMQFGLDQDLSGDFLLCSQIAWKILAFVFLINIISLVCP</sequence>
<name>A0ACB9L9H5_BAUVA</name>